<gene>
    <name evidence="3" type="ORF">J8J14_18620</name>
</gene>
<dbReference type="SUPFAM" id="SSF56954">
    <property type="entry name" value="Outer membrane efflux proteins (OEP)"/>
    <property type="match status" value="1"/>
</dbReference>
<dbReference type="Pfam" id="PF02321">
    <property type="entry name" value="OEP"/>
    <property type="match status" value="2"/>
</dbReference>
<feature type="signal peptide" evidence="2">
    <location>
        <begin position="1"/>
        <end position="22"/>
    </location>
</feature>
<name>A0ABS4AIW0_9PROT</name>
<accession>A0ABS4AIW0</accession>
<keyword evidence="4" id="KW-1185">Reference proteome</keyword>
<dbReference type="InterPro" id="IPR010131">
    <property type="entry name" value="MdtP/NodT-like"/>
</dbReference>
<dbReference type="InterPro" id="IPR003423">
    <property type="entry name" value="OMP_efflux"/>
</dbReference>
<feature type="chain" id="PRO_5045559369" evidence="2">
    <location>
        <begin position="23"/>
        <end position="469"/>
    </location>
</feature>
<dbReference type="Gene3D" id="1.20.1600.10">
    <property type="entry name" value="Outer membrane efflux proteins (OEP)"/>
    <property type="match status" value="1"/>
</dbReference>
<organism evidence="3 4">
    <name type="scientific">Pararoseomonas baculiformis</name>
    <dbReference type="NCBI Taxonomy" id="2820812"/>
    <lineage>
        <taxon>Bacteria</taxon>
        <taxon>Pseudomonadati</taxon>
        <taxon>Pseudomonadota</taxon>
        <taxon>Alphaproteobacteria</taxon>
        <taxon>Acetobacterales</taxon>
        <taxon>Acetobacteraceae</taxon>
        <taxon>Pararoseomonas</taxon>
    </lineage>
</organism>
<dbReference type="EMBL" id="JAGIZB010000021">
    <property type="protein sequence ID" value="MBP0446794.1"/>
    <property type="molecule type" value="Genomic_DNA"/>
</dbReference>
<comment type="similarity">
    <text evidence="1">Belongs to the outer membrane factor (OMF) (TC 1.B.17) family.</text>
</comment>
<dbReference type="PANTHER" id="PTHR30203:SF24">
    <property type="entry name" value="BLR4935 PROTEIN"/>
    <property type="match status" value="1"/>
</dbReference>
<evidence type="ECO:0000313" key="3">
    <source>
        <dbReference type="EMBL" id="MBP0446794.1"/>
    </source>
</evidence>
<sequence>MTHTIRPLLLGALLLAAGGAAAQPRPEPPRLATTQPLPANALTLAEAEALMVERNLSLLAARRGVDIARAQLLVADTRPAPELGYSQTVGQIAEGQRFRNVQGARGYSPVQNASITLSVLVERGGKRELRTRLAEAQVTVAEAQLLDALRGQIYSLRQAFLNGLQARADLDVALANRTALDRTEALLRRQVREGQVPEVDLLRFQASRLPFAQELAAAAQSYAAASAQVAALLGADATRVAERRAPAGDPMAALLAPVPLELRGRLDVAPAAPPAREALAEALPNRPDVLAASRGVGAAAANTRLSEAARTRDVTLNGGVTRSEIATDLSGGARGITSLGLGATLPIFTARITEANVAVAVAQQGQAAAQASSALAAAQADLATAWAGYRQARALVDLTAGQVLRRAEEAYSSTEAAYRAGGRTLLDVLDALRTLNATRVSANAARAQLLLSLAQLEQASGVAGIAPRL</sequence>
<proteinExistence type="inferred from homology"/>
<keyword evidence="2" id="KW-0732">Signal</keyword>
<evidence type="ECO:0000256" key="2">
    <source>
        <dbReference type="SAM" id="SignalP"/>
    </source>
</evidence>
<dbReference type="RefSeq" id="WP_209381064.1">
    <property type="nucleotide sequence ID" value="NZ_JAGIZB010000021.1"/>
</dbReference>
<dbReference type="PANTHER" id="PTHR30203">
    <property type="entry name" value="OUTER MEMBRANE CATION EFFLUX PROTEIN"/>
    <property type="match status" value="1"/>
</dbReference>
<evidence type="ECO:0000313" key="4">
    <source>
        <dbReference type="Proteomes" id="UP000681594"/>
    </source>
</evidence>
<protein>
    <submittedName>
        <fullName evidence="3">TolC family protein</fullName>
    </submittedName>
</protein>
<dbReference type="Proteomes" id="UP000681594">
    <property type="component" value="Unassembled WGS sequence"/>
</dbReference>
<reference evidence="3 4" key="1">
    <citation type="submission" date="2021-03" db="EMBL/GenBank/DDBJ databases">
        <authorList>
            <person name="So Y."/>
        </authorList>
    </citation>
    <scope>NUCLEOTIDE SEQUENCE [LARGE SCALE GENOMIC DNA]</scope>
    <source>
        <strain evidence="3 4">SSH11</strain>
    </source>
</reference>
<evidence type="ECO:0000256" key="1">
    <source>
        <dbReference type="ARBA" id="ARBA00007613"/>
    </source>
</evidence>
<comment type="caution">
    <text evidence="3">The sequence shown here is derived from an EMBL/GenBank/DDBJ whole genome shotgun (WGS) entry which is preliminary data.</text>
</comment>